<dbReference type="RefSeq" id="WP_109967540.1">
    <property type="nucleotide sequence ID" value="NZ_CP176093.1"/>
</dbReference>
<sequence>MKEITDVKRMENGLALYYGGMAAREFVSFNYAELIDMKINALDLLENPNYYGVDVDKRQIISKK</sequence>
<dbReference type="EMBL" id="QGMY01000002">
    <property type="protein sequence ID" value="PWR74261.1"/>
    <property type="molecule type" value="Genomic_DNA"/>
</dbReference>
<dbReference type="OrthoDB" id="108909at2157"/>
<evidence type="ECO:0000313" key="2">
    <source>
        <dbReference type="Proteomes" id="UP000245657"/>
    </source>
</evidence>
<reference evidence="1 2" key="1">
    <citation type="submission" date="2018-05" db="EMBL/GenBank/DDBJ databases">
        <title>Draft genome of Methanospirillum lacunae Ki8-1.</title>
        <authorList>
            <person name="Dueholm M.S."/>
            <person name="Nielsen P.H."/>
            <person name="Bakmann L.F."/>
            <person name="Otzen D.E."/>
        </authorList>
    </citation>
    <scope>NUCLEOTIDE SEQUENCE [LARGE SCALE GENOMIC DNA]</scope>
    <source>
        <strain evidence="1 2">Ki8-1</strain>
    </source>
</reference>
<accession>A0A2V2NF85</accession>
<comment type="caution">
    <text evidence="1">The sequence shown here is derived from an EMBL/GenBank/DDBJ whole genome shotgun (WGS) entry which is preliminary data.</text>
</comment>
<protein>
    <submittedName>
        <fullName evidence="1">Uncharacterized protein</fullName>
    </submittedName>
</protein>
<gene>
    <name evidence="1" type="ORF">DK846_03700</name>
</gene>
<keyword evidence="2" id="KW-1185">Reference proteome</keyword>
<dbReference type="AlphaFoldDB" id="A0A2V2NF85"/>
<name>A0A2V2NF85_9EURY</name>
<dbReference type="GeneID" id="97549643"/>
<evidence type="ECO:0000313" key="1">
    <source>
        <dbReference type="EMBL" id="PWR74261.1"/>
    </source>
</evidence>
<proteinExistence type="predicted"/>
<dbReference type="Proteomes" id="UP000245657">
    <property type="component" value="Unassembled WGS sequence"/>
</dbReference>
<organism evidence="1 2">
    <name type="scientific">Methanospirillum lacunae</name>
    <dbReference type="NCBI Taxonomy" id="668570"/>
    <lineage>
        <taxon>Archaea</taxon>
        <taxon>Methanobacteriati</taxon>
        <taxon>Methanobacteriota</taxon>
        <taxon>Stenosarchaea group</taxon>
        <taxon>Methanomicrobia</taxon>
        <taxon>Methanomicrobiales</taxon>
        <taxon>Methanospirillaceae</taxon>
        <taxon>Methanospirillum</taxon>
    </lineage>
</organism>